<name>A0AAV5U3D8_9BILA</name>
<reference evidence="2" key="1">
    <citation type="submission" date="2023-10" db="EMBL/GenBank/DDBJ databases">
        <title>Genome assembly of Pristionchus species.</title>
        <authorList>
            <person name="Yoshida K."/>
            <person name="Sommer R.J."/>
        </authorList>
    </citation>
    <scope>NUCLEOTIDE SEQUENCE</scope>
    <source>
        <strain evidence="2">RS0144</strain>
    </source>
</reference>
<feature type="signal peptide" evidence="1">
    <location>
        <begin position="1"/>
        <end position="20"/>
    </location>
</feature>
<dbReference type="AlphaFoldDB" id="A0AAV5U3D8"/>
<keyword evidence="3" id="KW-1185">Reference proteome</keyword>
<dbReference type="Proteomes" id="UP001432027">
    <property type="component" value="Unassembled WGS sequence"/>
</dbReference>
<sequence length="127" mass="14935">MIHRVTVAAIILLQITFTAAYPFVLYPVNIDTLDENPLRSKRSFDRLEESDFGLAKRSIPLKRAFDRLDFTDFSMRRKRAFDRLDFSDFSMRRKRAFDRLDFSDFSCVRREPSTVLKKVISVSTSEV</sequence>
<accession>A0AAV5U3D8</accession>
<evidence type="ECO:0000313" key="3">
    <source>
        <dbReference type="Proteomes" id="UP001432027"/>
    </source>
</evidence>
<feature type="chain" id="PRO_5043630120" evidence="1">
    <location>
        <begin position="21"/>
        <end position="127"/>
    </location>
</feature>
<evidence type="ECO:0000256" key="1">
    <source>
        <dbReference type="SAM" id="SignalP"/>
    </source>
</evidence>
<evidence type="ECO:0000313" key="2">
    <source>
        <dbReference type="EMBL" id="GMT00944.1"/>
    </source>
</evidence>
<keyword evidence="1" id="KW-0732">Signal</keyword>
<dbReference type="EMBL" id="BTSX01000005">
    <property type="protein sequence ID" value="GMT00944.1"/>
    <property type="molecule type" value="Genomic_DNA"/>
</dbReference>
<proteinExistence type="predicted"/>
<comment type="caution">
    <text evidence="2">The sequence shown here is derived from an EMBL/GenBank/DDBJ whole genome shotgun (WGS) entry which is preliminary data.</text>
</comment>
<organism evidence="2 3">
    <name type="scientific">Pristionchus entomophagus</name>
    <dbReference type="NCBI Taxonomy" id="358040"/>
    <lineage>
        <taxon>Eukaryota</taxon>
        <taxon>Metazoa</taxon>
        <taxon>Ecdysozoa</taxon>
        <taxon>Nematoda</taxon>
        <taxon>Chromadorea</taxon>
        <taxon>Rhabditida</taxon>
        <taxon>Rhabditina</taxon>
        <taxon>Diplogasteromorpha</taxon>
        <taxon>Diplogasteroidea</taxon>
        <taxon>Neodiplogasteridae</taxon>
        <taxon>Pristionchus</taxon>
    </lineage>
</organism>
<protein>
    <submittedName>
        <fullName evidence="2">Uncharacterized protein</fullName>
    </submittedName>
</protein>
<gene>
    <name evidence="2" type="ORF">PENTCL1PPCAC_23118</name>
</gene>